<dbReference type="RefSeq" id="XP_014680220.1">
    <property type="nucleotide sequence ID" value="XM_014824734.1"/>
</dbReference>
<dbReference type="Gene3D" id="1.20.5.340">
    <property type="match status" value="1"/>
</dbReference>
<feature type="coiled-coil region" evidence="1">
    <location>
        <begin position="153"/>
        <end position="208"/>
    </location>
</feature>
<keyword evidence="2" id="KW-1185">Reference proteome</keyword>
<evidence type="ECO:0000313" key="2">
    <source>
        <dbReference type="Proteomes" id="UP000695022"/>
    </source>
</evidence>
<evidence type="ECO:0000256" key="1">
    <source>
        <dbReference type="SAM" id="Coils"/>
    </source>
</evidence>
<gene>
    <name evidence="3" type="primary">LOC106820192</name>
</gene>
<protein>
    <submittedName>
        <fullName evidence="3">ERC protein 2-like</fullName>
    </submittedName>
</protein>
<keyword evidence="1" id="KW-0175">Coiled coil</keyword>
<dbReference type="GeneID" id="106820192"/>
<feature type="coiled-coil region" evidence="1">
    <location>
        <begin position="29"/>
        <end position="127"/>
    </location>
</feature>
<evidence type="ECO:0000313" key="3">
    <source>
        <dbReference type="RefSeq" id="XP_014680220.1"/>
    </source>
</evidence>
<feature type="non-terminal residue" evidence="3">
    <location>
        <position position="209"/>
    </location>
</feature>
<dbReference type="Proteomes" id="UP000695022">
    <property type="component" value="Unplaced"/>
</dbReference>
<accession>A0ABM1F6Z9</accession>
<organism evidence="2 3">
    <name type="scientific">Priapulus caudatus</name>
    <name type="common">Priapulid worm</name>
    <dbReference type="NCBI Taxonomy" id="37621"/>
    <lineage>
        <taxon>Eukaryota</taxon>
        <taxon>Metazoa</taxon>
        <taxon>Ecdysozoa</taxon>
        <taxon>Scalidophora</taxon>
        <taxon>Priapulida</taxon>
        <taxon>Priapulimorpha</taxon>
        <taxon>Priapulimorphida</taxon>
        <taxon>Priapulidae</taxon>
        <taxon>Priapulus</taxon>
    </lineage>
</organism>
<name>A0ABM1F6Z9_PRICU</name>
<sequence length="209" mass="24204">MRSGRGHSEDSQGVIEALQDKARLLEAPIERMNSDKKQAEKHLIENKENLEMEKIDNARLKTLLDNERSKVRELDELVSARQNTGTTELEELLSKTREEKGRAEARVANLQEALAHSQNEATKLKDKVFYLEEELQVIKNNTNTALTNAEYTISRLETERTHLQNSVEHLNDHAVEMEQRCLKHMEDKRECANNLKEMKREMAALKQRS</sequence>
<reference evidence="3" key="1">
    <citation type="submission" date="2025-08" db="UniProtKB">
        <authorList>
            <consortium name="RefSeq"/>
        </authorList>
    </citation>
    <scope>IDENTIFICATION</scope>
</reference>
<proteinExistence type="predicted"/>